<feature type="transmembrane region" description="Helical" evidence="1">
    <location>
        <begin position="345"/>
        <end position="367"/>
    </location>
</feature>
<evidence type="ECO:0000313" key="2">
    <source>
        <dbReference type="EMBL" id="UOE25030.1"/>
    </source>
</evidence>
<keyword evidence="3" id="KW-1185">Reference proteome</keyword>
<evidence type="ECO:0000256" key="1">
    <source>
        <dbReference type="SAM" id="Phobius"/>
    </source>
</evidence>
<dbReference type="EMBL" id="CP094533">
    <property type="protein sequence ID" value="UOE25030.1"/>
    <property type="molecule type" value="Genomic_DNA"/>
</dbReference>
<feature type="transmembrane region" description="Helical" evidence="1">
    <location>
        <begin position="121"/>
        <end position="142"/>
    </location>
</feature>
<keyword evidence="1" id="KW-1133">Transmembrane helix</keyword>
<evidence type="ECO:0000313" key="3">
    <source>
        <dbReference type="Proteomes" id="UP000831304"/>
    </source>
</evidence>
<keyword evidence="1" id="KW-0812">Transmembrane</keyword>
<dbReference type="Proteomes" id="UP000831304">
    <property type="component" value="Chromosome"/>
</dbReference>
<feature type="transmembrane region" description="Helical" evidence="1">
    <location>
        <begin position="387"/>
        <end position="408"/>
    </location>
</feature>
<accession>A0ABY4APE6</accession>
<dbReference type="RefSeq" id="WP_243567941.1">
    <property type="nucleotide sequence ID" value="NZ_BAAARD010000008.1"/>
</dbReference>
<feature type="transmembrane region" description="Helical" evidence="1">
    <location>
        <begin position="279"/>
        <end position="301"/>
    </location>
</feature>
<gene>
    <name evidence="2" type="ORF">MTP13_11780</name>
</gene>
<name>A0ABY4APE6_9MICO</name>
<feature type="transmembrane region" description="Helical" evidence="1">
    <location>
        <begin position="216"/>
        <end position="238"/>
    </location>
</feature>
<feature type="transmembrane region" description="Helical" evidence="1">
    <location>
        <begin position="172"/>
        <end position="201"/>
    </location>
</feature>
<keyword evidence="1" id="KW-0472">Membrane</keyword>
<feature type="transmembrane region" description="Helical" evidence="1">
    <location>
        <begin position="93"/>
        <end position="114"/>
    </location>
</feature>
<proteinExistence type="predicted"/>
<reference evidence="2 3" key="1">
    <citation type="submission" date="2022-03" db="EMBL/GenBank/DDBJ databases">
        <title>Agromyces sp. isolated from the gut of P. brevitarsis seulensis larvae.</title>
        <authorList>
            <person name="Won M."/>
            <person name="Kwon S.-W."/>
        </authorList>
    </citation>
    <scope>NUCLEOTIDE SEQUENCE [LARGE SCALE GENOMIC DNA]</scope>
    <source>
        <strain evidence="2 3">KACC 16215</strain>
    </source>
</reference>
<organism evidence="2 3">
    <name type="scientific">Agromyces soli</name>
    <dbReference type="NCBI Taxonomy" id="659012"/>
    <lineage>
        <taxon>Bacteria</taxon>
        <taxon>Bacillati</taxon>
        <taxon>Actinomycetota</taxon>
        <taxon>Actinomycetes</taxon>
        <taxon>Micrococcales</taxon>
        <taxon>Microbacteriaceae</taxon>
        <taxon>Agromyces</taxon>
    </lineage>
</organism>
<sequence length="496" mass="51493">MTLARTIAFWVLAALLAAAHVVVALDSLVAARFWEDEAFNLTVPLNLLSGLGYSSDGALSGSEITPFDPRISTGPTVLLPVAAVLATGMDPVLGARLVPLAFWALLLAGLWVLGRRIAGRWAALLAVALPLGFDTTGGFSPIQGPADVLGEIPAAALIVWALVVLPRRAWLAGLLVGLAVQAKFIALLALPAFAVAIWALAPGRGWPRIGTTAKRAWLPLVIAGLPSLAVELAALVSLGPSGYVTHLRNLWYFVASGGQKGAHSTVLEKLSALADAWFVPAWAVAVLALALLGLVIGGFLAERHRGRRAPALVRANLLAGLVGLGAFVGWWATASHTPLWVRHPAVGVFAFVPVLAVIAIWGGRTLLRAPSGAPPSTRSAPRTTVRIAAVALLAVLGLGTAAGALGHVRHSLEPRRETLAAQRAAVEPIREWVDRTGTPWLAAQPWGAAVSAIVLSGAHVGLFDAPAMDGVPRVTGESCATEVLAEGRGYRVCAAP</sequence>
<evidence type="ECO:0008006" key="4">
    <source>
        <dbReference type="Google" id="ProtNLM"/>
    </source>
</evidence>
<protein>
    <recommendedName>
        <fullName evidence="4">DUF2029 domain-containing protein</fullName>
    </recommendedName>
</protein>
<feature type="transmembrane region" description="Helical" evidence="1">
    <location>
        <begin position="313"/>
        <end position="333"/>
    </location>
</feature>